<dbReference type="SUPFAM" id="SSF53850">
    <property type="entry name" value="Periplasmic binding protein-like II"/>
    <property type="match status" value="1"/>
</dbReference>
<organism evidence="6 7">
    <name type="scientific">Sulfidibacter corallicola</name>
    <dbReference type="NCBI Taxonomy" id="2818388"/>
    <lineage>
        <taxon>Bacteria</taxon>
        <taxon>Pseudomonadati</taxon>
        <taxon>Acidobacteriota</taxon>
        <taxon>Holophagae</taxon>
        <taxon>Acanthopleuribacterales</taxon>
        <taxon>Acanthopleuribacteraceae</taxon>
        <taxon>Sulfidibacter</taxon>
    </lineage>
</organism>
<dbReference type="AlphaFoldDB" id="A0A8A4TFB2"/>
<keyword evidence="4" id="KW-0804">Transcription</keyword>
<dbReference type="PANTHER" id="PTHR30537:SF68">
    <property type="entry name" value="TRANSCRIPTIONAL REGULATOR-RELATED"/>
    <property type="match status" value="1"/>
</dbReference>
<accession>A0A8A4TFB2</accession>
<proteinExistence type="inferred from homology"/>
<dbReference type="CDD" id="cd08422">
    <property type="entry name" value="PBP2_CrgA_like"/>
    <property type="match status" value="1"/>
</dbReference>
<feature type="domain" description="HTH lysR-type" evidence="5">
    <location>
        <begin position="1"/>
        <end position="59"/>
    </location>
</feature>
<dbReference type="EMBL" id="CP071793">
    <property type="protein sequence ID" value="QTD48323.1"/>
    <property type="molecule type" value="Genomic_DNA"/>
</dbReference>
<evidence type="ECO:0000256" key="2">
    <source>
        <dbReference type="ARBA" id="ARBA00023015"/>
    </source>
</evidence>
<evidence type="ECO:0000256" key="3">
    <source>
        <dbReference type="ARBA" id="ARBA00023125"/>
    </source>
</evidence>
<evidence type="ECO:0000259" key="5">
    <source>
        <dbReference type="PROSITE" id="PS50931"/>
    </source>
</evidence>
<gene>
    <name evidence="6" type="ORF">J3U87_22315</name>
</gene>
<sequence>MDKIDAMAVFVEIVQAGSFTAAGKRLGMPLSTVSRKISELEDALQVRLLERGKRKVRVTEVGTAYFEHCRRGVEAFKTANRMVAERQSEASGLLRITVPPNLAERLLLPIIGLFQQRYPKARVAIFVTERVLDFVEHQVDVSFRVTPVAAPKLVVRKLATYRHLLVASPMYVAERGCPRIPGDLAKHRIVGFGFQGRSQVDWSFSRGETRERMTLQPDLAVNDYAAVQTAVAWGLGIGELPSILCQEGLRQRKLMHLMPEWLLPEIDLLAVHTGTKGLSRLARLFLDMCAEHLSPTAIKTP</sequence>
<dbReference type="GO" id="GO:0043565">
    <property type="term" value="F:sequence-specific DNA binding"/>
    <property type="evidence" value="ECO:0007669"/>
    <property type="project" value="TreeGrafter"/>
</dbReference>
<dbReference type="Pfam" id="PF03466">
    <property type="entry name" value="LysR_substrate"/>
    <property type="match status" value="1"/>
</dbReference>
<dbReference type="GO" id="GO:0006351">
    <property type="term" value="P:DNA-templated transcription"/>
    <property type="evidence" value="ECO:0007669"/>
    <property type="project" value="TreeGrafter"/>
</dbReference>
<dbReference type="GO" id="GO:0003700">
    <property type="term" value="F:DNA-binding transcription factor activity"/>
    <property type="evidence" value="ECO:0007669"/>
    <property type="project" value="InterPro"/>
</dbReference>
<dbReference type="InterPro" id="IPR036390">
    <property type="entry name" value="WH_DNA-bd_sf"/>
</dbReference>
<keyword evidence="7" id="KW-1185">Reference proteome</keyword>
<dbReference type="PROSITE" id="PS50931">
    <property type="entry name" value="HTH_LYSR"/>
    <property type="match status" value="1"/>
</dbReference>
<keyword evidence="3" id="KW-0238">DNA-binding</keyword>
<keyword evidence="2" id="KW-0805">Transcription regulation</keyword>
<dbReference type="Proteomes" id="UP000663929">
    <property type="component" value="Chromosome"/>
</dbReference>
<comment type="similarity">
    <text evidence="1">Belongs to the LysR transcriptional regulatory family.</text>
</comment>
<evidence type="ECO:0000256" key="4">
    <source>
        <dbReference type="ARBA" id="ARBA00023163"/>
    </source>
</evidence>
<dbReference type="PANTHER" id="PTHR30537">
    <property type="entry name" value="HTH-TYPE TRANSCRIPTIONAL REGULATOR"/>
    <property type="match status" value="1"/>
</dbReference>
<dbReference type="Pfam" id="PF00126">
    <property type="entry name" value="HTH_1"/>
    <property type="match status" value="1"/>
</dbReference>
<dbReference type="InterPro" id="IPR005119">
    <property type="entry name" value="LysR_subst-bd"/>
</dbReference>
<dbReference type="KEGG" id="scor:J3U87_22315"/>
<reference evidence="6" key="1">
    <citation type="submission" date="2021-03" db="EMBL/GenBank/DDBJ databases">
        <title>Acanthopleuribacteraceae sp. M133.</title>
        <authorList>
            <person name="Wang G."/>
        </authorList>
    </citation>
    <scope>NUCLEOTIDE SEQUENCE</scope>
    <source>
        <strain evidence="6">M133</strain>
    </source>
</reference>
<evidence type="ECO:0000256" key="1">
    <source>
        <dbReference type="ARBA" id="ARBA00009437"/>
    </source>
</evidence>
<evidence type="ECO:0000313" key="7">
    <source>
        <dbReference type="Proteomes" id="UP000663929"/>
    </source>
</evidence>
<dbReference type="InterPro" id="IPR058163">
    <property type="entry name" value="LysR-type_TF_proteobact-type"/>
</dbReference>
<dbReference type="InterPro" id="IPR000847">
    <property type="entry name" value="LysR_HTH_N"/>
</dbReference>
<protein>
    <submittedName>
        <fullName evidence="6">LysR family transcriptional regulator</fullName>
    </submittedName>
</protein>
<dbReference type="Gene3D" id="1.10.10.10">
    <property type="entry name" value="Winged helix-like DNA-binding domain superfamily/Winged helix DNA-binding domain"/>
    <property type="match status" value="1"/>
</dbReference>
<dbReference type="Gene3D" id="3.40.190.290">
    <property type="match status" value="1"/>
</dbReference>
<evidence type="ECO:0000313" key="6">
    <source>
        <dbReference type="EMBL" id="QTD48323.1"/>
    </source>
</evidence>
<dbReference type="SUPFAM" id="SSF46785">
    <property type="entry name" value="Winged helix' DNA-binding domain"/>
    <property type="match status" value="1"/>
</dbReference>
<dbReference type="RefSeq" id="WP_237377978.1">
    <property type="nucleotide sequence ID" value="NZ_CP071793.1"/>
</dbReference>
<name>A0A8A4TFB2_SULCO</name>
<dbReference type="InterPro" id="IPR036388">
    <property type="entry name" value="WH-like_DNA-bd_sf"/>
</dbReference>
<dbReference type="FunFam" id="1.10.10.10:FF:000001">
    <property type="entry name" value="LysR family transcriptional regulator"/>
    <property type="match status" value="1"/>
</dbReference>